<evidence type="ECO:0000313" key="3">
    <source>
        <dbReference type="EMBL" id="AWV99272.1"/>
    </source>
</evidence>
<evidence type="ECO:0000256" key="1">
    <source>
        <dbReference type="SAM" id="Phobius"/>
    </source>
</evidence>
<keyword evidence="3" id="KW-0645">Protease</keyword>
<feature type="domain" description="CAAX prenyl protease 2/Lysostaphin resistance protein A-like" evidence="2">
    <location>
        <begin position="173"/>
        <end position="259"/>
    </location>
</feature>
<dbReference type="GO" id="GO:0008237">
    <property type="term" value="F:metallopeptidase activity"/>
    <property type="evidence" value="ECO:0007669"/>
    <property type="project" value="UniProtKB-KW"/>
</dbReference>
<dbReference type="InterPro" id="IPR003675">
    <property type="entry name" value="Rce1/LyrA-like_dom"/>
</dbReference>
<gene>
    <name evidence="3" type="ORF">DJ013_14300</name>
</gene>
<feature type="transmembrane region" description="Helical" evidence="1">
    <location>
        <begin position="20"/>
        <end position="48"/>
    </location>
</feature>
<dbReference type="Pfam" id="PF02517">
    <property type="entry name" value="Rce1-like"/>
    <property type="match status" value="1"/>
</dbReference>
<dbReference type="GO" id="GO:0006508">
    <property type="term" value="P:proteolysis"/>
    <property type="evidence" value="ECO:0007669"/>
    <property type="project" value="UniProtKB-KW"/>
</dbReference>
<feature type="transmembrane region" description="Helical" evidence="1">
    <location>
        <begin position="169"/>
        <end position="187"/>
    </location>
</feature>
<dbReference type="GO" id="GO:0080120">
    <property type="term" value="P:CAAX-box protein maturation"/>
    <property type="evidence" value="ECO:0007669"/>
    <property type="project" value="UniProtKB-ARBA"/>
</dbReference>
<dbReference type="AlphaFoldDB" id="A0A2Z4GD78"/>
<feature type="transmembrane region" description="Helical" evidence="1">
    <location>
        <begin position="68"/>
        <end position="90"/>
    </location>
</feature>
<feature type="transmembrane region" description="Helical" evidence="1">
    <location>
        <begin position="280"/>
        <end position="302"/>
    </location>
</feature>
<evidence type="ECO:0000313" key="4">
    <source>
        <dbReference type="Proteomes" id="UP000249873"/>
    </source>
</evidence>
<dbReference type="RefSeq" id="WP_111372536.1">
    <property type="nucleotide sequence ID" value="NZ_CP029480.1"/>
</dbReference>
<keyword evidence="4" id="KW-1185">Reference proteome</keyword>
<accession>A0A2Z4GD78</accession>
<feature type="transmembrane region" description="Helical" evidence="1">
    <location>
        <begin position="208"/>
        <end position="227"/>
    </location>
</feature>
<dbReference type="InterPro" id="IPR052710">
    <property type="entry name" value="CAAX_protease"/>
</dbReference>
<keyword evidence="1" id="KW-0812">Transmembrane</keyword>
<protein>
    <submittedName>
        <fullName evidence="3">CPBP family intramembrane metalloprotease domain-containing protein</fullName>
    </submittedName>
</protein>
<dbReference type="OrthoDB" id="1523022at2"/>
<keyword evidence="1" id="KW-0472">Membrane</keyword>
<proteinExistence type="predicted"/>
<dbReference type="KEGG" id="als:DJ013_14300"/>
<name>A0A2Z4GD78_9BACT</name>
<feature type="transmembrane region" description="Helical" evidence="1">
    <location>
        <begin position="247"/>
        <end position="268"/>
    </location>
</feature>
<evidence type="ECO:0000259" key="2">
    <source>
        <dbReference type="Pfam" id="PF02517"/>
    </source>
</evidence>
<sequence length="311" mass="34349">MRYNSILEKLKSDKPALSSILIIIGVVLLAMVLGNIAAAAVMIVVGGIGMDDLSNINGALMASDSGWWALMLGQGMAALITFVAAGTFYWRVVEKKPLSELNFRSLPEAAIFLLVILTQLCFLPFNGWLQEINEGMVFPEALAGLESFFKDMEDSLAEVTTFLTTFDSFIKMLAGLIVIAVVAGVGEELIFRGLIQRKLYKGLNNPHLAIWVAAFIFSAIHMQFYGFLPRLMLGALFGYFYFWTGNIWVPIVAHIFNNGFAVVMFYLSHTGVISTDLEELETFPMPAVIASLVLTGGLIWFFRKKTDESIS</sequence>
<keyword evidence="1" id="KW-1133">Transmembrane helix</keyword>
<keyword evidence="3" id="KW-0482">Metalloprotease</keyword>
<reference evidence="3 4" key="1">
    <citation type="submission" date="2018-05" db="EMBL/GenBank/DDBJ databases">
        <title>Complete genome sequence of Arcticibacterium luteifluviistationis SM1504T, a cytophagaceae bacterium isolated from Arctic surface seawater.</title>
        <authorList>
            <person name="Li Y."/>
            <person name="Qin Q.-L."/>
        </authorList>
    </citation>
    <scope>NUCLEOTIDE SEQUENCE [LARGE SCALE GENOMIC DNA]</scope>
    <source>
        <strain evidence="3 4">SM1504</strain>
    </source>
</reference>
<feature type="transmembrane region" description="Helical" evidence="1">
    <location>
        <begin position="110"/>
        <end position="129"/>
    </location>
</feature>
<dbReference type="Proteomes" id="UP000249873">
    <property type="component" value="Chromosome"/>
</dbReference>
<dbReference type="PANTHER" id="PTHR36435">
    <property type="entry name" value="SLR1288 PROTEIN"/>
    <property type="match status" value="1"/>
</dbReference>
<dbReference type="PANTHER" id="PTHR36435:SF1">
    <property type="entry name" value="CAAX AMINO TERMINAL PROTEASE FAMILY PROTEIN"/>
    <property type="match status" value="1"/>
</dbReference>
<organism evidence="3 4">
    <name type="scientific">Arcticibacterium luteifluviistationis</name>
    <dbReference type="NCBI Taxonomy" id="1784714"/>
    <lineage>
        <taxon>Bacteria</taxon>
        <taxon>Pseudomonadati</taxon>
        <taxon>Bacteroidota</taxon>
        <taxon>Cytophagia</taxon>
        <taxon>Cytophagales</taxon>
        <taxon>Leadbetterellaceae</taxon>
        <taxon>Arcticibacterium</taxon>
    </lineage>
</organism>
<dbReference type="GO" id="GO:0004175">
    <property type="term" value="F:endopeptidase activity"/>
    <property type="evidence" value="ECO:0007669"/>
    <property type="project" value="UniProtKB-ARBA"/>
</dbReference>
<keyword evidence="3" id="KW-0378">Hydrolase</keyword>
<dbReference type="EMBL" id="CP029480">
    <property type="protein sequence ID" value="AWV99272.1"/>
    <property type="molecule type" value="Genomic_DNA"/>
</dbReference>